<dbReference type="Gene3D" id="1.10.600.10">
    <property type="entry name" value="Farnesyl Diphosphate Synthase"/>
    <property type="match status" value="1"/>
</dbReference>
<dbReference type="GO" id="GO:0004659">
    <property type="term" value="F:prenyltransferase activity"/>
    <property type="evidence" value="ECO:0007669"/>
    <property type="project" value="InterPro"/>
</dbReference>
<comment type="caution">
    <text evidence="7">The sequence shown here is derived from an EMBL/GenBank/DDBJ whole genome shotgun (WGS) entry which is preliminary data.</text>
</comment>
<comment type="cofactor">
    <cofactor evidence="1">
        <name>Mg(2+)</name>
        <dbReference type="ChEBI" id="CHEBI:18420"/>
    </cofactor>
</comment>
<dbReference type="GO" id="GO:0008299">
    <property type="term" value="P:isoprenoid biosynthetic process"/>
    <property type="evidence" value="ECO:0007669"/>
    <property type="project" value="InterPro"/>
</dbReference>
<protein>
    <submittedName>
        <fullName evidence="7">Polyprenyl synthetase family protein</fullName>
    </submittedName>
</protein>
<dbReference type="SUPFAM" id="SSF48576">
    <property type="entry name" value="Terpenoid synthases"/>
    <property type="match status" value="1"/>
</dbReference>
<dbReference type="RefSeq" id="WP_124867762.1">
    <property type="nucleotide sequence ID" value="NZ_RQZF01000001.1"/>
</dbReference>
<gene>
    <name evidence="7" type="ORF">EII11_01250</name>
</gene>
<evidence type="ECO:0000256" key="3">
    <source>
        <dbReference type="ARBA" id="ARBA00022679"/>
    </source>
</evidence>
<dbReference type="InterPro" id="IPR033749">
    <property type="entry name" value="Polyprenyl_synt_CS"/>
</dbReference>
<dbReference type="AlphaFoldDB" id="A0A3P1SH31"/>
<reference evidence="7 8" key="1">
    <citation type="submission" date="2018-11" db="EMBL/GenBank/DDBJ databases">
        <title>Genomes From Bacteria Associated with the Canine Oral Cavity: a Test Case for Automated Genome-Based Taxonomic Assignment.</title>
        <authorList>
            <person name="Coil D.A."/>
            <person name="Jospin G."/>
            <person name="Darling A.E."/>
            <person name="Wallis C."/>
            <person name="Davis I.J."/>
            <person name="Harris S."/>
            <person name="Eisen J.A."/>
            <person name="Holcombe L.J."/>
            <person name="O'Flynn C."/>
        </authorList>
    </citation>
    <scope>NUCLEOTIDE SEQUENCE [LARGE SCALE GENOMIC DNA]</scope>
    <source>
        <strain evidence="7 8">OH770</strain>
    </source>
</reference>
<evidence type="ECO:0000256" key="5">
    <source>
        <dbReference type="ARBA" id="ARBA00022842"/>
    </source>
</evidence>
<dbReference type="PANTHER" id="PTHR12001">
    <property type="entry name" value="GERANYLGERANYL PYROPHOSPHATE SYNTHASE"/>
    <property type="match status" value="1"/>
</dbReference>
<dbReference type="PROSITE" id="PS00723">
    <property type="entry name" value="POLYPRENYL_SYNTHASE_1"/>
    <property type="match status" value="1"/>
</dbReference>
<dbReference type="EMBL" id="RQZF01000001">
    <property type="protein sequence ID" value="RRC96307.1"/>
    <property type="molecule type" value="Genomic_DNA"/>
</dbReference>
<dbReference type="InterPro" id="IPR008949">
    <property type="entry name" value="Isoprenoid_synthase_dom_sf"/>
</dbReference>
<dbReference type="SFLD" id="SFLDS00005">
    <property type="entry name" value="Isoprenoid_Synthase_Type_I"/>
    <property type="match status" value="1"/>
</dbReference>
<dbReference type="CDD" id="cd00685">
    <property type="entry name" value="Trans_IPPS_HT"/>
    <property type="match status" value="1"/>
</dbReference>
<evidence type="ECO:0000256" key="6">
    <source>
        <dbReference type="RuleBase" id="RU004466"/>
    </source>
</evidence>
<dbReference type="InterPro" id="IPR000092">
    <property type="entry name" value="Polyprenyl_synt"/>
</dbReference>
<sequence length="365" mass="39229">MSSFASTLPPLRATIDRATQAAVERTCAASFNNATLTPFTQAAFQASASGKRFRAICTYIGAAVASGNALGHIQFEDLAAAVELYQASALVHDDVIDHADTRRGAPTPHVSFSYMHERQAWLGDSHDFGRASAILLGDLLFSAAEAAMVRFTSTLPSPRAAVVMERYTLMHTEVAIGQYLDVLAEQHPITADDDDAFLLADILEVVRLKSARYSVVHPVILGALAVGAGLELTTALEATLLPWGTAFQLRDDDLGLFGDPEVTGKPAGDDLLEGKRTALMAFTWSNSSPTERHVLSEAFNSSRKRRVELVDTVREIVSSRGRSAHESFIDELVDKGAAAVPSSELSPASIELLDALGELLTRRHA</sequence>
<evidence type="ECO:0000313" key="7">
    <source>
        <dbReference type="EMBL" id="RRC96307.1"/>
    </source>
</evidence>
<keyword evidence="8" id="KW-1185">Reference proteome</keyword>
<evidence type="ECO:0000256" key="2">
    <source>
        <dbReference type="ARBA" id="ARBA00006706"/>
    </source>
</evidence>
<keyword evidence="5" id="KW-0460">Magnesium</keyword>
<dbReference type="GO" id="GO:0046872">
    <property type="term" value="F:metal ion binding"/>
    <property type="evidence" value="ECO:0007669"/>
    <property type="project" value="UniProtKB-KW"/>
</dbReference>
<evidence type="ECO:0000313" key="8">
    <source>
        <dbReference type="Proteomes" id="UP000280444"/>
    </source>
</evidence>
<keyword evidence="4" id="KW-0479">Metal-binding</keyword>
<evidence type="ECO:0000256" key="4">
    <source>
        <dbReference type="ARBA" id="ARBA00022723"/>
    </source>
</evidence>
<proteinExistence type="inferred from homology"/>
<dbReference type="Proteomes" id="UP000280444">
    <property type="component" value="Unassembled WGS sequence"/>
</dbReference>
<comment type="similarity">
    <text evidence="2 6">Belongs to the FPP/GGPP synthase family.</text>
</comment>
<accession>A0A3P1SH31</accession>
<dbReference type="PANTHER" id="PTHR12001:SF85">
    <property type="entry name" value="SHORT CHAIN ISOPRENYL DIPHOSPHATE SYNTHASE"/>
    <property type="match status" value="1"/>
</dbReference>
<organism evidence="7 8">
    <name type="scientific">Schaalia canis</name>
    <dbReference type="NCBI Taxonomy" id="100469"/>
    <lineage>
        <taxon>Bacteria</taxon>
        <taxon>Bacillati</taxon>
        <taxon>Actinomycetota</taxon>
        <taxon>Actinomycetes</taxon>
        <taxon>Actinomycetales</taxon>
        <taxon>Actinomycetaceae</taxon>
        <taxon>Schaalia</taxon>
    </lineage>
</organism>
<name>A0A3P1SH31_9ACTO</name>
<keyword evidence="3 6" id="KW-0808">Transferase</keyword>
<dbReference type="Pfam" id="PF00348">
    <property type="entry name" value="polyprenyl_synt"/>
    <property type="match status" value="1"/>
</dbReference>
<dbReference type="OrthoDB" id="4497239at2"/>
<evidence type="ECO:0000256" key="1">
    <source>
        <dbReference type="ARBA" id="ARBA00001946"/>
    </source>
</evidence>